<dbReference type="UniPathway" id="UPA00557">
    <property type="reaction ID" value="UER00614"/>
</dbReference>
<evidence type="ECO:0000256" key="4">
    <source>
        <dbReference type="ARBA" id="ARBA00005189"/>
    </source>
</evidence>
<keyword evidence="14" id="KW-0443">Lipid metabolism</keyword>
<reference evidence="20 21" key="1">
    <citation type="submission" date="2014-03" db="EMBL/GenBank/DDBJ databases">
        <title>complete genome sequence of Flavobacteriaceae bacterium JBKA-6.</title>
        <authorList>
            <person name="Takano T."/>
            <person name="Nakamura Y."/>
            <person name="Takuma S."/>
            <person name="Yasuike M."/>
            <person name="Matsuyama T."/>
            <person name="Sakai T."/>
            <person name="Fujiwara A."/>
            <person name="Kimoto K."/>
            <person name="Fukuda Y."/>
            <person name="Kondo H."/>
            <person name="Hirono I."/>
            <person name="Nakayasu C."/>
        </authorList>
    </citation>
    <scope>NUCLEOTIDE SEQUENCE [LARGE SCALE GENOMIC DNA]</scope>
    <source>
        <strain evidence="20 21">JBKA-6</strain>
    </source>
</reference>
<sequence length="270" mass="31810">MSNDFLKRTITGIVFVSISYFCVVYSKYSLYFFLVAMSLIGNYEFYKMTKMSKIGWAFTNVFTVLLFLYIIDKNRYLELAIIFFLFINFLIPLFRKSIENPFDYLGKIFISTIYVTLPLLLIFEVIQIELSKEHNKIILSIFILIWSNDSFAYLIGKYFGKKKLFKKLSPQKTLEGFLGGIFFSYLISYFMYIFWINNKLTITLWFILVSIIVVTSIFGDLIESMLKRFAQTKDSGRILPGHGGILDRIDSFLFVCPFVYLFFKLIYHDT</sequence>
<comment type="pathway">
    <text evidence="3 18">Phospholipid metabolism; CDP-diacylglycerol biosynthesis; CDP-diacylglycerol from sn-glycerol 3-phosphate: step 3/3.</text>
</comment>
<evidence type="ECO:0000256" key="6">
    <source>
        <dbReference type="ARBA" id="ARBA00012487"/>
    </source>
</evidence>
<evidence type="ECO:0000256" key="12">
    <source>
        <dbReference type="ARBA" id="ARBA00022695"/>
    </source>
</evidence>
<keyword evidence="12 18" id="KW-0548">Nucleotidyltransferase</keyword>
<keyword evidence="13 19" id="KW-1133">Transmembrane helix</keyword>
<evidence type="ECO:0000256" key="18">
    <source>
        <dbReference type="RuleBase" id="RU003938"/>
    </source>
</evidence>
<dbReference type="GO" id="GO:0005886">
    <property type="term" value="C:plasma membrane"/>
    <property type="evidence" value="ECO:0007669"/>
    <property type="project" value="UniProtKB-SubCell"/>
</dbReference>
<protein>
    <recommendedName>
        <fullName evidence="7 18">Phosphatidate cytidylyltransferase</fullName>
        <ecNumber evidence="6 18">2.7.7.41</ecNumber>
    </recommendedName>
</protein>
<proteinExistence type="inferred from homology"/>
<evidence type="ECO:0000256" key="10">
    <source>
        <dbReference type="ARBA" id="ARBA00022679"/>
    </source>
</evidence>
<dbReference type="GO" id="GO:0016024">
    <property type="term" value="P:CDP-diacylglycerol biosynthetic process"/>
    <property type="evidence" value="ECO:0007669"/>
    <property type="project" value="UniProtKB-UniPathway"/>
</dbReference>
<evidence type="ECO:0000256" key="1">
    <source>
        <dbReference type="ARBA" id="ARBA00001698"/>
    </source>
</evidence>
<comment type="catalytic activity">
    <reaction evidence="1 18">
        <text>a 1,2-diacyl-sn-glycero-3-phosphate + CTP + H(+) = a CDP-1,2-diacyl-sn-glycerol + diphosphate</text>
        <dbReference type="Rhea" id="RHEA:16229"/>
        <dbReference type="ChEBI" id="CHEBI:15378"/>
        <dbReference type="ChEBI" id="CHEBI:33019"/>
        <dbReference type="ChEBI" id="CHEBI:37563"/>
        <dbReference type="ChEBI" id="CHEBI:58332"/>
        <dbReference type="ChEBI" id="CHEBI:58608"/>
        <dbReference type="EC" id="2.7.7.41"/>
    </reaction>
</comment>
<evidence type="ECO:0000256" key="14">
    <source>
        <dbReference type="ARBA" id="ARBA00023098"/>
    </source>
</evidence>
<feature type="transmembrane region" description="Helical" evidence="19">
    <location>
        <begin position="12"/>
        <end position="34"/>
    </location>
</feature>
<gene>
    <name evidence="20" type="ORF">JBKA6_0074</name>
</gene>
<dbReference type="PANTHER" id="PTHR46382">
    <property type="entry name" value="PHOSPHATIDATE CYTIDYLYLTRANSFERASE"/>
    <property type="match status" value="1"/>
</dbReference>
<evidence type="ECO:0000256" key="2">
    <source>
        <dbReference type="ARBA" id="ARBA00004651"/>
    </source>
</evidence>
<evidence type="ECO:0000313" key="20">
    <source>
        <dbReference type="EMBL" id="BAV94087.1"/>
    </source>
</evidence>
<keyword evidence="15 19" id="KW-0472">Membrane</keyword>
<evidence type="ECO:0000256" key="11">
    <source>
        <dbReference type="ARBA" id="ARBA00022692"/>
    </source>
</evidence>
<evidence type="ECO:0000313" key="21">
    <source>
        <dbReference type="Proteomes" id="UP000243197"/>
    </source>
</evidence>
<feature type="transmembrane region" description="Helical" evidence="19">
    <location>
        <begin position="106"/>
        <end position="125"/>
    </location>
</feature>
<evidence type="ECO:0000256" key="5">
    <source>
        <dbReference type="ARBA" id="ARBA00010185"/>
    </source>
</evidence>
<accession>A0A1J1DW45</accession>
<feature type="transmembrane region" description="Helical" evidence="19">
    <location>
        <begin position="243"/>
        <end position="263"/>
    </location>
</feature>
<evidence type="ECO:0000256" key="15">
    <source>
        <dbReference type="ARBA" id="ARBA00023136"/>
    </source>
</evidence>
<dbReference type="Proteomes" id="UP000243197">
    <property type="component" value="Chromosome"/>
</dbReference>
<keyword evidence="10 18" id="KW-0808">Transferase</keyword>
<dbReference type="EMBL" id="AP014564">
    <property type="protein sequence ID" value="BAV94087.1"/>
    <property type="molecule type" value="Genomic_DNA"/>
</dbReference>
<dbReference type="RefSeq" id="WP_172843086.1">
    <property type="nucleotide sequence ID" value="NZ_AP014564.1"/>
</dbReference>
<comment type="subcellular location">
    <subcellularLocation>
        <location evidence="2">Cell membrane</location>
        <topology evidence="2">Multi-pass membrane protein</topology>
    </subcellularLocation>
</comment>
<feature type="transmembrane region" description="Helical" evidence="19">
    <location>
        <begin position="137"/>
        <end position="156"/>
    </location>
</feature>
<dbReference type="AlphaFoldDB" id="A0A1J1DW45"/>
<keyword evidence="16" id="KW-0594">Phospholipid biosynthesis</keyword>
<comment type="pathway">
    <text evidence="4">Lipid metabolism.</text>
</comment>
<dbReference type="GO" id="GO:0004605">
    <property type="term" value="F:phosphatidate cytidylyltransferase activity"/>
    <property type="evidence" value="ECO:0007669"/>
    <property type="project" value="UniProtKB-EC"/>
</dbReference>
<evidence type="ECO:0000256" key="19">
    <source>
        <dbReference type="SAM" id="Phobius"/>
    </source>
</evidence>
<evidence type="ECO:0000256" key="7">
    <source>
        <dbReference type="ARBA" id="ARBA00019373"/>
    </source>
</evidence>
<dbReference type="PROSITE" id="PS01315">
    <property type="entry name" value="CDS"/>
    <property type="match status" value="1"/>
</dbReference>
<dbReference type="PANTHER" id="PTHR46382:SF1">
    <property type="entry name" value="PHOSPHATIDATE CYTIDYLYLTRANSFERASE"/>
    <property type="match status" value="1"/>
</dbReference>
<evidence type="ECO:0000256" key="8">
    <source>
        <dbReference type="ARBA" id="ARBA00022475"/>
    </source>
</evidence>
<feature type="transmembrane region" description="Helical" evidence="19">
    <location>
        <begin position="202"/>
        <end position="222"/>
    </location>
</feature>
<dbReference type="InterPro" id="IPR000374">
    <property type="entry name" value="PC_trans"/>
</dbReference>
<keyword evidence="11 18" id="KW-0812">Transmembrane</keyword>
<dbReference type="KEGG" id="ise:JBKA6_0074"/>
<keyword evidence="17" id="KW-1208">Phospholipid metabolism</keyword>
<feature type="transmembrane region" description="Helical" evidence="19">
    <location>
        <begin position="77"/>
        <end position="94"/>
    </location>
</feature>
<keyword evidence="8" id="KW-1003">Cell membrane</keyword>
<comment type="similarity">
    <text evidence="5 18">Belongs to the CDS family.</text>
</comment>
<name>A0A1J1DW45_9FLAO</name>
<feature type="transmembrane region" description="Helical" evidence="19">
    <location>
        <begin position="177"/>
        <end position="196"/>
    </location>
</feature>
<dbReference type="EC" id="2.7.7.41" evidence="6 18"/>
<keyword evidence="9" id="KW-0444">Lipid biosynthesis</keyword>
<organism evidence="20 21">
    <name type="scientific">Ichthyobacterium seriolicida</name>
    <dbReference type="NCBI Taxonomy" id="242600"/>
    <lineage>
        <taxon>Bacteria</taxon>
        <taxon>Pseudomonadati</taxon>
        <taxon>Bacteroidota</taxon>
        <taxon>Flavobacteriia</taxon>
        <taxon>Flavobacteriales</taxon>
        <taxon>Ichthyobacteriaceae</taxon>
        <taxon>Ichthyobacterium</taxon>
    </lineage>
</organism>
<keyword evidence="21" id="KW-1185">Reference proteome</keyword>
<evidence type="ECO:0000256" key="13">
    <source>
        <dbReference type="ARBA" id="ARBA00022989"/>
    </source>
</evidence>
<evidence type="ECO:0000256" key="3">
    <source>
        <dbReference type="ARBA" id="ARBA00005119"/>
    </source>
</evidence>
<evidence type="ECO:0000256" key="17">
    <source>
        <dbReference type="ARBA" id="ARBA00023264"/>
    </source>
</evidence>
<evidence type="ECO:0000256" key="16">
    <source>
        <dbReference type="ARBA" id="ARBA00023209"/>
    </source>
</evidence>
<feature type="transmembrane region" description="Helical" evidence="19">
    <location>
        <begin position="54"/>
        <end position="71"/>
    </location>
</feature>
<evidence type="ECO:0000256" key="9">
    <source>
        <dbReference type="ARBA" id="ARBA00022516"/>
    </source>
</evidence>
<dbReference type="Pfam" id="PF01148">
    <property type="entry name" value="CTP_transf_1"/>
    <property type="match status" value="1"/>
</dbReference>